<protein>
    <submittedName>
        <fullName evidence="1">Uncharacterized protein</fullName>
    </submittedName>
</protein>
<dbReference type="EMBL" id="BPUS01000018">
    <property type="protein sequence ID" value="GJH28792.1"/>
    <property type="molecule type" value="Genomic_DNA"/>
</dbReference>
<reference evidence="1" key="1">
    <citation type="submission" date="2022-09" db="EMBL/GenBank/DDBJ databases">
        <title>Isolation and characterization of 3-chlorobenzoate degrading bacteria from soils in Shizuoka.</title>
        <authorList>
            <person name="Ifat A."/>
            <person name="Ogawa N."/>
            <person name="Kimbara K."/>
            <person name="Moriuchi R."/>
            <person name="Dohra H."/>
            <person name="Shintani M."/>
        </authorList>
    </citation>
    <scope>NUCLEOTIDE SEQUENCE</scope>
    <source>
        <strain evidence="1">19CS4-2</strain>
    </source>
</reference>
<gene>
    <name evidence="1" type="ORF">CBA19CS42_29770</name>
</gene>
<proteinExistence type="predicted"/>
<name>A0AA37IGJ3_9BURK</name>
<sequence length="48" mass="5327">MKNSEWARKNVLIAVAGGEKEGISGLRDEEASFAALRADIERFSRSIF</sequence>
<organism evidence="1 2">
    <name type="scientific">Caballeronia novacaledonica</name>
    <dbReference type="NCBI Taxonomy" id="1544861"/>
    <lineage>
        <taxon>Bacteria</taxon>
        <taxon>Pseudomonadati</taxon>
        <taxon>Pseudomonadota</taxon>
        <taxon>Betaproteobacteria</taxon>
        <taxon>Burkholderiales</taxon>
        <taxon>Burkholderiaceae</taxon>
        <taxon>Caballeronia</taxon>
    </lineage>
</organism>
<comment type="caution">
    <text evidence="1">The sequence shown here is derived from an EMBL/GenBank/DDBJ whole genome shotgun (WGS) entry which is preliminary data.</text>
</comment>
<dbReference type="AlphaFoldDB" id="A0AA37IGJ3"/>
<evidence type="ECO:0000313" key="2">
    <source>
        <dbReference type="Proteomes" id="UP001055111"/>
    </source>
</evidence>
<accession>A0AA37IGJ3</accession>
<evidence type="ECO:0000313" key="1">
    <source>
        <dbReference type="EMBL" id="GJH28792.1"/>
    </source>
</evidence>
<dbReference type="Proteomes" id="UP001055111">
    <property type="component" value="Unassembled WGS sequence"/>
</dbReference>
<dbReference type="RefSeq" id="WP_238215764.1">
    <property type="nucleotide sequence ID" value="NZ_BPUS01000018.1"/>
</dbReference>